<keyword evidence="7 8" id="KW-0472">Membrane</keyword>
<dbReference type="InterPro" id="IPR036097">
    <property type="entry name" value="HisK_dim/P_sf"/>
</dbReference>
<dbReference type="PANTHER" id="PTHR43711">
    <property type="entry name" value="TWO-COMPONENT HISTIDINE KINASE"/>
    <property type="match status" value="1"/>
</dbReference>
<dbReference type="Proteomes" id="UP000004221">
    <property type="component" value="Unassembled WGS sequence"/>
</dbReference>
<keyword evidence="11" id="KW-1185">Reference proteome</keyword>
<evidence type="ECO:0000256" key="7">
    <source>
        <dbReference type="ARBA" id="ARBA00023136"/>
    </source>
</evidence>
<feature type="transmembrane region" description="Helical" evidence="8">
    <location>
        <begin position="12"/>
        <end position="32"/>
    </location>
</feature>
<dbReference type="InterPro" id="IPR003594">
    <property type="entry name" value="HATPase_dom"/>
</dbReference>
<dbReference type="PRINTS" id="PR00344">
    <property type="entry name" value="BCTRLSENSOR"/>
</dbReference>
<dbReference type="PANTHER" id="PTHR43711:SF1">
    <property type="entry name" value="HISTIDINE KINASE 1"/>
    <property type="match status" value="1"/>
</dbReference>
<dbReference type="Gene3D" id="3.30.565.10">
    <property type="entry name" value="Histidine kinase-like ATPase, C-terminal domain"/>
    <property type="match status" value="1"/>
</dbReference>
<feature type="domain" description="Histidine kinase" evidence="9">
    <location>
        <begin position="213"/>
        <end position="430"/>
    </location>
</feature>
<dbReference type="GO" id="GO:0000155">
    <property type="term" value="F:phosphorelay sensor kinase activity"/>
    <property type="evidence" value="ECO:0007669"/>
    <property type="project" value="InterPro"/>
</dbReference>
<dbReference type="InterPro" id="IPR003661">
    <property type="entry name" value="HisK_dim/P_dom"/>
</dbReference>
<dbReference type="Pfam" id="PF00512">
    <property type="entry name" value="HisKA"/>
    <property type="match status" value="1"/>
</dbReference>
<accession>I4EEX9</accession>
<dbReference type="FunFam" id="3.30.565.10:FF:000006">
    <property type="entry name" value="Sensor histidine kinase WalK"/>
    <property type="match status" value="1"/>
</dbReference>
<comment type="catalytic activity">
    <reaction evidence="1">
        <text>ATP + protein L-histidine = ADP + protein N-phospho-L-histidine.</text>
        <dbReference type="EC" id="2.7.13.3"/>
    </reaction>
</comment>
<dbReference type="CDD" id="cd00075">
    <property type="entry name" value="HATPase"/>
    <property type="match status" value="1"/>
</dbReference>
<organism evidence="10 11">
    <name type="scientific">Nitrolancea hollandica Lb</name>
    <dbReference type="NCBI Taxonomy" id="1129897"/>
    <lineage>
        <taxon>Bacteria</taxon>
        <taxon>Pseudomonadati</taxon>
        <taxon>Thermomicrobiota</taxon>
        <taxon>Thermomicrobia</taxon>
        <taxon>Sphaerobacterales</taxon>
        <taxon>Sphaerobacterineae</taxon>
        <taxon>Sphaerobacteraceae</taxon>
        <taxon>Nitrolancea</taxon>
    </lineage>
</organism>
<keyword evidence="6" id="KW-0902">Two-component regulatory system</keyword>
<name>I4EEX9_9BACT</name>
<dbReference type="OrthoDB" id="9813151at2"/>
<dbReference type="SUPFAM" id="SSF55874">
    <property type="entry name" value="ATPase domain of HSP90 chaperone/DNA topoisomerase II/histidine kinase"/>
    <property type="match status" value="1"/>
</dbReference>
<dbReference type="EC" id="2.7.13.3" evidence="2"/>
<dbReference type="Gene3D" id="1.10.287.130">
    <property type="match status" value="1"/>
</dbReference>
<dbReference type="CDD" id="cd00082">
    <property type="entry name" value="HisKA"/>
    <property type="match status" value="1"/>
</dbReference>
<keyword evidence="8" id="KW-0812">Transmembrane</keyword>
<dbReference type="InterPro" id="IPR005467">
    <property type="entry name" value="His_kinase_dom"/>
</dbReference>
<dbReference type="InterPro" id="IPR050736">
    <property type="entry name" value="Sensor_HK_Regulatory"/>
</dbReference>
<dbReference type="AlphaFoldDB" id="I4EEX9"/>
<evidence type="ECO:0000256" key="5">
    <source>
        <dbReference type="ARBA" id="ARBA00022777"/>
    </source>
</evidence>
<evidence type="ECO:0000256" key="8">
    <source>
        <dbReference type="SAM" id="Phobius"/>
    </source>
</evidence>
<evidence type="ECO:0000313" key="11">
    <source>
        <dbReference type="Proteomes" id="UP000004221"/>
    </source>
</evidence>
<reference evidence="10 11" key="1">
    <citation type="journal article" date="2012" name="ISME J.">
        <title>Nitrification expanded: discovery, physiology and genomics of a nitrite-oxidizing bacterium from the phylum Chloroflexi.</title>
        <authorList>
            <person name="Sorokin D.Y."/>
            <person name="Lucker S."/>
            <person name="Vejmelkova D."/>
            <person name="Kostrikina N.A."/>
            <person name="Kleerebezem R."/>
            <person name="Rijpstra W.I."/>
            <person name="Damste J.S."/>
            <person name="Le Paslier D."/>
            <person name="Muyzer G."/>
            <person name="Wagner M."/>
            <person name="van Loosdrecht M.C."/>
            <person name="Daims H."/>
        </authorList>
    </citation>
    <scope>NUCLEOTIDE SEQUENCE [LARGE SCALE GENOMIC DNA]</scope>
    <source>
        <strain evidence="11">none</strain>
    </source>
</reference>
<evidence type="ECO:0000259" key="9">
    <source>
        <dbReference type="PROSITE" id="PS50109"/>
    </source>
</evidence>
<evidence type="ECO:0000313" key="10">
    <source>
        <dbReference type="EMBL" id="CCF83241.1"/>
    </source>
</evidence>
<dbReference type="SMART" id="SM00388">
    <property type="entry name" value="HisKA"/>
    <property type="match status" value="1"/>
</dbReference>
<evidence type="ECO:0000256" key="1">
    <source>
        <dbReference type="ARBA" id="ARBA00000085"/>
    </source>
</evidence>
<dbReference type="PROSITE" id="PS50109">
    <property type="entry name" value="HIS_KIN"/>
    <property type="match status" value="1"/>
</dbReference>
<gene>
    <name evidence="10" type="ORF">NITHO_2070005</name>
</gene>
<keyword evidence="4 10" id="KW-0808">Transferase</keyword>
<dbReference type="InterPro" id="IPR004358">
    <property type="entry name" value="Sig_transdc_His_kin-like_C"/>
</dbReference>
<dbReference type="SUPFAM" id="SSF47384">
    <property type="entry name" value="Homodimeric domain of signal transducing histidine kinase"/>
    <property type="match status" value="1"/>
</dbReference>
<evidence type="ECO:0000256" key="3">
    <source>
        <dbReference type="ARBA" id="ARBA00022553"/>
    </source>
</evidence>
<keyword evidence="8" id="KW-1133">Transmembrane helix</keyword>
<keyword evidence="5" id="KW-0418">Kinase</keyword>
<protein>
    <recommendedName>
        <fullName evidence="2">histidine kinase</fullName>
        <ecNumber evidence="2">2.7.13.3</ecNumber>
    </recommendedName>
</protein>
<dbReference type="EMBL" id="CAGS01000121">
    <property type="protein sequence ID" value="CCF83241.1"/>
    <property type="molecule type" value="Genomic_DNA"/>
</dbReference>
<dbReference type="SMART" id="SM00387">
    <property type="entry name" value="HATPase_c"/>
    <property type="match status" value="1"/>
</dbReference>
<evidence type="ECO:0000256" key="4">
    <source>
        <dbReference type="ARBA" id="ARBA00022679"/>
    </source>
</evidence>
<evidence type="ECO:0000256" key="2">
    <source>
        <dbReference type="ARBA" id="ARBA00012438"/>
    </source>
</evidence>
<dbReference type="Pfam" id="PF02518">
    <property type="entry name" value="HATPase_c"/>
    <property type="match status" value="1"/>
</dbReference>
<sequence>MFQNVGRRLAVLNALVVVLIIVVVGLVTFLALRQSLEREMDQTMRLQAAPTIDRWDKRLSETSRESFIHHDDHDDHKDDEIVQSGDTILFVINRNRQVVDNPRGVNTAGLPITSGIDQALNGTVDTRSVSIGELGSVRVMTIPVTHDSQVVGAVQVVRSLREHDAELGLVRWMTVLGASLGVIIAVPAGLFLSRRAMRPINAAFEQQRMFVADASHELRTPLTLIRANAELAQMDPSAKIEAVIPELHGILDEVDRTDRLVDDLLMLARADAGRLELLREPQDLARVVGGAVESMQPLAATRNVRLAFTAAGTCVALADGERIKQVVRILVDNALKHTPDGGTVDVDIECAGTEATVTVRDTGSGISAEDLPRVFDRFYRVDKARSRSMGGTGLGLSIAKALVEAHGGRISIISREGEGTVASFVIPSEPEVRAIAEQVPSPGD</sequence>
<dbReference type="RefSeq" id="WP_008476208.1">
    <property type="nucleotide sequence ID" value="NZ_CAGS01000121.1"/>
</dbReference>
<dbReference type="FunFam" id="1.10.287.130:FF:000001">
    <property type="entry name" value="Two-component sensor histidine kinase"/>
    <property type="match status" value="1"/>
</dbReference>
<dbReference type="InterPro" id="IPR036890">
    <property type="entry name" value="HATPase_C_sf"/>
</dbReference>
<proteinExistence type="predicted"/>
<feature type="transmembrane region" description="Helical" evidence="8">
    <location>
        <begin position="169"/>
        <end position="192"/>
    </location>
</feature>
<keyword evidence="3" id="KW-0597">Phosphoprotein</keyword>
<evidence type="ECO:0000256" key="6">
    <source>
        <dbReference type="ARBA" id="ARBA00023012"/>
    </source>
</evidence>
<comment type="caution">
    <text evidence="10">The sequence shown here is derived from an EMBL/GenBank/DDBJ whole genome shotgun (WGS) entry which is preliminary data.</text>
</comment>